<keyword evidence="2" id="KW-1185">Reference proteome</keyword>
<protein>
    <submittedName>
        <fullName evidence="1">Uncharacterized protein</fullName>
    </submittedName>
</protein>
<reference evidence="1" key="2">
    <citation type="journal article" date="2021" name="Genome Biol. Evol.">
        <title>Developing a high-quality reference genome for a parasitic bivalve with doubly uniparental inheritance (Bivalvia: Unionida).</title>
        <authorList>
            <person name="Smith C.H."/>
        </authorList>
    </citation>
    <scope>NUCLEOTIDE SEQUENCE</scope>
    <source>
        <strain evidence="1">CHS0354</strain>
        <tissue evidence="1">Mantle</tissue>
    </source>
</reference>
<evidence type="ECO:0000313" key="2">
    <source>
        <dbReference type="Proteomes" id="UP001195483"/>
    </source>
</evidence>
<gene>
    <name evidence="1" type="ORF">CHS0354_033741</name>
</gene>
<sequence>MDISGETSKDSNFRNQGEIVTGGAISSRLPAITVIPLRVLSKALGRVLATSWNLLSGEKKYNVIIGVGKQDRGNRRNSRIE</sequence>
<dbReference type="Proteomes" id="UP001195483">
    <property type="component" value="Unassembled WGS sequence"/>
</dbReference>
<dbReference type="EMBL" id="JAEAOA010001970">
    <property type="protein sequence ID" value="KAK3583947.1"/>
    <property type="molecule type" value="Genomic_DNA"/>
</dbReference>
<evidence type="ECO:0000313" key="1">
    <source>
        <dbReference type="EMBL" id="KAK3583947.1"/>
    </source>
</evidence>
<comment type="caution">
    <text evidence="1">The sequence shown here is derived from an EMBL/GenBank/DDBJ whole genome shotgun (WGS) entry which is preliminary data.</text>
</comment>
<dbReference type="AlphaFoldDB" id="A0AAE0S290"/>
<reference evidence="1" key="1">
    <citation type="journal article" date="2021" name="Genome Biol. Evol.">
        <title>A High-Quality Reference Genome for a Parasitic Bivalve with Doubly Uniparental Inheritance (Bivalvia: Unionida).</title>
        <authorList>
            <person name="Smith C.H."/>
        </authorList>
    </citation>
    <scope>NUCLEOTIDE SEQUENCE</scope>
    <source>
        <strain evidence="1">CHS0354</strain>
    </source>
</reference>
<organism evidence="1 2">
    <name type="scientific">Potamilus streckersoni</name>
    <dbReference type="NCBI Taxonomy" id="2493646"/>
    <lineage>
        <taxon>Eukaryota</taxon>
        <taxon>Metazoa</taxon>
        <taxon>Spiralia</taxon>
        <taxon>Lophotrochozoa</taxon>
        <taxon>Mollusca</taxon>
        <taxon>Bivalvia</taxon>
        <taxon>Autobranchia</taxon>
        <taxon>Heteroconchia</taxon>
        <taxon>Palaeoheterodonta</taxon>
        <taxon>Unionida</taxon>
        <taxon>Unionoidea</taxon>
        <taxon>Unionidae</taxon>
        <taxon>Ambleminae</taxon>
        <taxon>Lampsilini</taxon>
        <taxon>Potamilus</taxon>
    </lineage>
</organism>
<reference evidence="1" key="3">
    <citation type="submission" date="2023-05" db="EMBL/GenBank/DDBJ databases">
        <authorList>
            <person name="Smith C.H."/>
        </authorList>
    </citation>
    <scope>NUCLEOTIDE SEQUENCE</scope>
    <source>
        <strain evidence="1">CHS0354</strain>
        <tissue evidence="1">Mantle</tissue>
    </source>
</reference>
<proteinExistence type="predicted"/>
<accession>A0AAE0S290</accession>
<name>A0AAE0S290_9BIVA</name>